<gene>
    <name evidence="5" type="ORF">QNA08_02060</name>
</gene>
<organism evidence="5 6">
    <name type="scientific">Chelatococcus albus</name>
    <dbReference type="NCBI Taxonomy" id="3047466"/>
    <lineage>
        <taxon>Bacteria</taxon>
        <taxon>Pseudomonadati</taxon>
        <taxon>Pseudomonadota</taxon>
        <taxon>Alphaproteobacteria</taxon>
        <taxon>Hyphomicrobiales</taxon>
        <taxon>Chelatococcaceae</taxon>
        <taxon>Chelatococcus</taxon>
    </lineage>
</organism>
<dbReference type="InterPro" id="IPR035418">
    <property type="entry name" value="AraC-bd_2"/>
</dbReference>
<evidence type="ECO:0000259" key="4">
    <source>
        <dbReference type="PROSITE" id="PS01124"/>
    </source>
</evidence>
<accession>A0ABT7ACD0</accession>
<comment type="caution">
    <text evidence="5">The sequence shown here is derived from an EMBL/GenBank/DDBJ whole genome shotgun (WGS) entry which is preliminary data.</text>
</comment>
<dbReference type="PROSITE" id="PS00041">
    <property type="entry name" value="HTH_ARAC_FAMILY_1"/>
    <property type="match status" value="1"/>
</dbReference>
<dbReference type="Pfam" id="PF12833">
    <property type="entry name" value="HTH_18"/>
    <property type="match status" value="1"/>
</dbReference>
<evidence type="ECO:0000256" key="3">
    <source>
        <dbReference type="ARBA" id="ARBA00023163"/>
    </source>
</evidence>
<dbReference type="InterPro" id="IPR009057">
    <property type="entry name" value="Homeodomain-like_sf"/>
</dbReference>
<evidence type="ECO:0000256" key="1">
    <source>
        <dbReference type="ARBA" id="ARBA00023015"/>
    </source>
</evidence>
<dbReference type="Pfam" id="PF14525">
    <property type="entry name" value="AraC_binding_2"/>
    <property type="match status" value="1"/>
</dbReference>
<reference evidence="5 6" key="1">
    <citation type="submission" date="2023-05" db="EMBL/GenBank/DDBJ databases">
        <title>Chelatococcus sp. nov., a moderately thermophilic bacterium isolated from hot spring microbial mat.</title>
        <authorList>
            <person name="Hu C.-J."/>
            <person name="Li W.-J."/>
        </authorList>
    </citation>
    <scope>NUCLEOTIDE SEQUENCE [LARGE SCALE GENOMIC DNA]</scope>
    <source>
        <strain evidence="5 6">SYSU G07232</strain>
    </source>
</reference>
<dbReference type="PANTHER" id="PTHR46796:SF6">
    <property type="entry name" value="ARAC SUBFAMILY"/>
    <property type="match status" value="1"/>
</dbReference>
<dbReference type="InterPro" id="IPR050204">
    <property type="entry name" value="AraC_XylS_family_regulators"/>
</dbReference>
<keyword evidence="2" id="KW-0238">DNA-binding</keyword>
<dbReference type="SUPFAM" id="SSF46689">
    <property type="entry name" value="Homeodomain-like"/>
    <property type="match status" value="1"/>
</dbReference>
<dbReference type="EMBL" id="JASJEV010000001">
    <property type="protein sequence ID" value="MDJ1157023.1"/>
    <property type="molecule type" value="Genomic_DNA"/>
</dbReference>
<evidence type="ECO:0000313" key="5">
    <source>
        <dbReference type="EMBL" id="MDJ1157023.1"/>
    </source>
</evidence>
<keyword evidence="3" id="KW-0804">Transcription</keyword>
<sequence length="344" mass="38676">MGQAKSGQKLPYSFMDTKGMSAKEAGAAWAENIGVMFDTKYHELPSEGFHAHAGGYILGELIIGTGKSVAQNFDRSRYRIGRDGLTHYLLQYYQRGSCGRRDGGSGDRTRPGDLFITDLAQPLATAASDFTNLNLIVPRRLLAPLLQRPDEHNTRIVRGNNPLVELFLNHLQSLFRMAPAMTQDEVGLLIQPTLQLAAAALNGTADEQTQAGVDIGLFDEVCRHVNDHLLHPDLSAEQVASRFGMSRRKLYYLFEKVGGFVSYVQERRLHRVRMILLDPAHAHRTIMDIAEEHGFLHRPGFIAAFRRLYGLTPGEMRALAMRRDTEAIESGDHVEWRNWIARLR</sequence>
<dbReference type="SMART" id="SM00342">
    <property type="entry name" value="HTH_ARAC"/>
    <property type="match status" value="1"/>
</dbReference>
<keyword evidence="1" id="KW-0805">Transcription regulation</keyword>
<keyword evidence="6" id="KW-1185">Reference proteome</keyword>
<dbReference type="InterPro" id="IPR018060">
    <property type="entry name" value="HTH_AraC"/>
</dbReference>
<dbReference type="RefSeq" id="WP_283739009.1">
    <property type="nucleotide sequence ID" value="NZ_JASJEV010000001.1"/>
</dbReference>
<evidence type="ECO:0000313" key="6">
    <source>
        <dbReference type="Proteomes" id="UP001321492"/>
    </source>
</evidence>
<dbReference type="PANTHER" id="PTHR46796">
    <property type="entry name" value="HTH-TYPE TRANSCRIPTIONAL ACTIVATOR RHAS-RELATED"/>
    <property type="match status" value="1"/>
</dbReference>
<protein>
    <submittedName>
        <fullName evidence="5">AraC family transcriptional regulator</fullName>
    </submittedName>
</protein>
<evidence type="ECO:0000256" key="2">
    <source>
        <dbReference type="ARBA" id="ARBA00023125"/>
    </source>
</evidence>
<feature type="domain" description="HTH araC/xylS-type" evidence="4">
    <location>
        <begin position="219"/>
        <end position="319"/>
    </location>
</feature>
<dbReference type="InterPro" id="IPR018062">
    <property type="entry name" value="HTH_AraC-typ_CS"/>
</dbReference>
<dbReference type="Proteomes" id="UP001321492">
    <property type="component" value="Unassembled WGS sequence"/>
</dbReference>
<name>A0ABT7ACD0_9HYPH</name>
<proteinExistence type="predicted"/>
<dbReference type="PROSITE" id="PS01124">
    <property type="entry name" value="HTH_ARAC_FAMILY_2"/>
    <property type="match status" value="1"/>
</dbReference>
<dbReference type="Gene3D" id="1.10.10.60">
    <property type="entry name" value="Homeodomain-like"/>
    <property type="match status" value="1"/>
</dbReference>